<evidence type="ECO:0000256" key="1">
    <source>
        <dbReference type="SAM" id="MobiDB-lite"/>
    </source>
</evidence>
<evidence type="ECO:0000313" key="2">
    <source>
        <dbReference type="EMBL" id="CAE7463171.1"/>
    </source>
</evidence>
<proteinExistence type="predicted"/>
<keyword evidence="3" id="KW-1185">Reference proteome</keyword>
<dbReference type="AlphaFoldDB" id="A0A812S781"/>
<dbReference type="EMBL" id="CAJNDS010002410">
    <property type="protein sequence ID" value="CAE7463171.1"/>
    <property type="molecule type" value="Genomic_DNA"/>
</dbReference>
<dbReference type="Proteomes" id="UP000604046">
    <property type="component" value="Unassembled WGS sequence"/>
</dbReference>
<evidence type="ECO:0000313" key="3">
    <source>
        <dbReference type="Proteomes" id="UP000604046"/>
    </source>
</evidence>
<organism evidence="2 3">
    <name type="scientific">Symbiodinium natans</name>
    <dbReference type="NCBI Taxonomy" id="878477"/>
    <lineage>
        <taxon>Eukaryota</taxon>
        <taxon>Sar</taxon>
        <taxon>Alveolata</taxon>
        <taxon>Dinophyceae</taxon>
        <taxon>Suessiales</taxon>
        <taxon>Symbiodiniaceae</taxon>
        <taxon>Symbiodinium</taxon>
    </lineage>
</organism>
<reference evidence="2" key="1">
    <citation type="submission" date="2021-02" db="EMBL/GenBank/DDBJ databases">
        <authorList>
            <person name="Dougan E. K."/>
            <person name="Rhodes N."/>
            <person name="Thang M."/>
            <person name="Chan C."/>
        </authorList>
    </citation>
    <scope>NUCLEOTIDE SEQUENCE</scope>
</reference>
<accession>A0A812S781</accession>
<feature type="region of interest" description="Disordered" evidence="1">
    <location>
        <begin position="97"/>
        <end position="121"/>
    </location>
</feature>
<gene>
    <name evidence="2" type="ORF">SNAT2548_LOCUS25811</name>
</gene>
<comment type="caution">
    <text evidence="2">The sequence shown here is derived from an EMBL/GenBank/DDBJ whole genome shotgun (WGS) entry which is preliminary data.</text>
</comment>
<sequence>MDCMEDEVKASEQIHDGVQGQAGCLRPAYGICTVSALLLESTVDVAACRSNQAAPATPKLHWLWSPESLPSHQETYEDGSSYEGQLSDGRQGCTIVPGCATRPMPSTSVYKSARFRDRAGG</sequence>
<name>A0A812S781_9DINO</name>
<protein>
    <submittedName>
        <fullName evidence="2">Uncharacterized protein</fullName>
    </submittedName>
</protein>